<dbReference type="InterPro" id="IPR021484">
    <property type="entry name" value="DUF3137"/>
</dbReference>
<dbReference type="AlphaFoldDB" id="A0A1M6ZEA8"/>
<gene>
    <name evidence="2" type="ORF">SAMN02745138_03199</name>
</gene>
<dbReference type="Pfam" id="PF11335">
    <property type="entry name" value="DUF3137"/>
    <property type="match status" value="1"/>
</dbReference>
<keyword evidence="1" id="KW-1133">Transmembrane helix</keyword>
<evidence type="ECO:0000256" key="1">
    <source>
        <dbReference type="SAM" id="Phobius"/>
    </source>
</evidence>
<sequence length="309" mass="35597">MQEEQLEKMRLKAKNLEKVVVVLSVVMLLVYIAIGYLLATQENGIGTLSGMKAVIFIAEIIFVVAVVAVGTGLLLWLIIVKHAYDKFNLSFKSKYVQQVISSIEGFEKLQYVPKGGFTWDDVRNAAAVNSGDKRYYDSEDLLMGEYENIRFQISDVCTRKMVRMSKKNRVEEIFSGQMICLDQFDDTKRSNGHIQIFEKKFMSNMVGWKAENEIHTENEIFNSRFSVFAYDEHNAYYILTPQRIEKIMHFADVMNGQVSFVFRDEKLFVAVRRDSMFDASMDEPVSKQTKNIIEDAEFIQMAKEILIAS</sequence>
<evidence type="ECO:0000313" key="3">
    <source>
        <dbReference type="Proteomes" id="UP000183975"/>
    </source>
</evidence>
<feature type="transmembrane region" description="Helical" evidence="1">
    <location>
        <begin position="54"/>
        <end position="79"/>
    </location>
</feature>
<protein>
    <recommendedName>
        <fullName evidence="4">DUF3137 domain-containing protein</fullName>
    </recommendedName>
</protein>
<dbReference type="Proteomes" id="UP000183975">
    <property type="component" value="Unassembled WGS sequence"/>
</dbReference>
<organism evidence="2 3">
    <name type="scientific">Anaerotignum lactatifermentans DSM 14214</name>
    <dbReference type="NCBI Taxonomy" id="1121323"/>
    <lineage>
        <taxon>Bacteria</taxon>
        <taxon>Bacillati</taxon>
        <taxon>Bacillota</taxon>
        <taxon>Clostridia</taxon>
        <taxon>Lachnospirales</taxon>
        <taxon>Anaerotignaceae</taxon>
        <taxon>Anaerotignum</taxon>
    </lineage>
</organism>
<evidence type="ECO:0008006" key="4">
    <source>
        <dbReference type="Google" id="ProtNLM"/>
    </source>
</evidence>
<keyword evidence="3" id="KW-1185">Reference proteome</keyword>
<proteinExistence type="predicted"/>
<name>A0A1M6ZEA8_9FIRM</name>
<accession>A0A1M6ZEA8</accession>
<feature type="transmembrane region" description="Helical" evidence="1">
    <location>
        <begin position="20"/>
        <end position="39"/>
    </location>
</feature>
<evidence type="ECO:0000313" key="2">
    <source>
        <dbReference type="EMBL" id="SHL28777.1"/>
    </source>
</evidence>
<keyword evidence="1" id="KW-0472">Membrane</keyword>
<dbReference type="EMBL" id="FRAH01000088">
    <property type="protein sequence ID" value="SHL28777.1"/>
    <property type="molecule type" value="Genomic_DNA"/>
</dbReference>
<reference evidence="2 3" key="1">
    <citation type="submission" date="2016-11" db="EMBL/GenBank/DDBJ databases">
        <authorList>
            <person name="Jaros S."/>
            <person name="Januszkiewicz K."/>
            <person name="Wedrychowicz H."/>
        </authorList>
    </citation>
    <scope>NUCLEOTIDE SEQUENCE [LARGE SCALE GENOMIC DNA]</scope>
    <source>
        <strain evidence="2 3">DSM 14214</strain>
    </source>
</reference>
<keyword evidence="1" id="KW-0812">Transmembrane</keyword>